<evidence type="ECO:0000313" key="2">
    <source>
        <dbReference type="Proteomes" id="UP000199656"/>
    </source>
</evidence>
<sequence length="121" mass="14071">MSFDIQLYRTETKQRQKASGNDQFFDNEENLVPFTDEQFQSLKERLLEYDYVLESDKPGEVQLSHDEYNIKALLTRRGLYFTAGWDQGSMFEAGMTASELTDSGEFEKYDPQNGGWEEIEG</sequence>
<name>A0A1H3ZJ32_9BACT</name>
<proteinExistence type="predicted"/>
<dbReference type="RefSeq" id="WP_089759746.1">
    <property type="nucleotide sequence ID" value="NZ_BKAT01000005.1"/>
</dbReference>
<dbReference type="AlphaFoldDB" id="A0A1H3ZJ32"/>
<dbReference type="OrthoDB" id="675334at2"/>
<dbReference type="EMBL" id="FNRL01000004">
    <property type="protein sequence ID" value="SEA23608.1"/>
    <property type="molecule type" value="Genomic_DNA"/>
</dbReference>
<organism evidence="1 2">
    <name type="scientific">Chitinophaga terrae</name>
    <name type="common">ex Kim and Jung 2007</name>
    <dbReference type="NCBI Taxonomy" id="408074"/>
    <lineage>
        <taxon>Bacteria</taxon>
        <taxon>Pseudomonadati</taxon>
        <taxon>Bacteroidota</taxon>
        <taxon>Chitinophagia</taxon>
        <taxon>Chitinophagales</taxon>
        <taxon>Chitinophagaceae</taxon>
        <taxon>Chitinophaga</taxon>
    </lineage>
</organism>
<gene>
    <name evidence="1" type="ORF">SAMN05660909_01247</name>
</gene>
<protein>
    <submittedName>
        <fullName evidence="1">Uncharacterized protein</fullName>
    </submittedName>
</protein>
<reference evidence="2" key="1">
    <citation type="submission" date="2016-10" db="EMBL/GenBank/DDBJ databases">
        <authorList>
            <person name="Varghese N."/>
            <person name="Submissions S."/>
        </authorList>
    </citation>
    <scope>NUCLEOTIDE SEQUENCE [LARGE SCALE GENOMIC DNA]</scope>
    <source>
        <strain evidence="2">DSM 23920</strain>
    </source>
</reference>
<dbReference type="Proteomes" id="UP000199656">
    <property type="component" value="Unassembled WGS sequence"/>
</dbReference>
<evidence type="ECO:0000313" key="1">
    <source>
        <dbReference type="EMBL" id="SEA23608.1"/>
    </source>
</evidence>
<accession>A0A1H3ZJ32</accession>
<keyword evidence="2" id="KW-1185">Reference proteome</keyword>